<dbReference type="RefSeq" id="WP_222875258.1">
    <property type="nucleotide sequence ID" value="NZ_AP023361.1"/>
</dbReference>
<dbReference type="EMBL" id="AP023361">
    <property type="protein sequence ID" value="BCJ91624.1"/>
    <property type="molecule type" value="Genomic_DNA"/>
</dbReference>
<dbReference type="AlphaFoldDB" id="A0A6S6QME4"/>
<dbReference type="Proteomes" id="UP000515317">
    <property type="component" value="Chromosome"/>
</dbReference>
<dbReference type="InterPro" id="IPR035924">
    <property type="entry name" value="FlaG-like_sf"/>
</dbReference>
<gene>
    <name evidence="2" type="ORF">IZ6_23590</name>
</gene>
<evidence type="ECO:0000313" key="3">
    <source>
        <dbReference type="Proteomes" id="UP000515317"/>
    </source>
</evidence>
<keyword evidence="3" id="KW-1185">Reference proteome</keyword>
<proteinExistence type="predicted"/>
<protein>
    <recommendedName>
        <fullName evidence="4">Flagellar protein FlaG</fullName>
    </recommendedName>
</protein>
<feature type="region of interest" description="Disordered" evidence="1">
    <location>
        <begin position="29"/>
        <end position="67"/>
    </location>
</feature>
<evidence type="ECO:0000256" key="1">
    <source>
        <dbReference type="SAM" id="MobiDB-lite"/>
    </source>
</evidence>
<sequence length="136" mass="15231">MDAALSYRAMYPQPPAMPRAEAAIPVRHAIPTDLPQPDKSVPALVEHSAQDGTASRPRANAELPRPLSDEVLREIEREVEHEFEFNKEAKTLVFTKRDGGNGQVLQQIPDERLLKIRAYVAQTLDKPSEPLVEREA</sequence>
<dbReference type="SUPFAM" id="SSF160214">
    <property type="entry name" value="FlaG-like"/>
    <property type="match status" value="1"/>
</dbReference>
<reference evidence="2 3" key="1">
    <citation type="submission" date="2020-08" db="EMBL/GenBank/DDBJ databases">
        <title>Genome sequence of Rhizobiales bacterium strain IZ6.</title>
        <authorList>
            <person name="Nakai R."/>
            <person name="Naganuma T."/>
        </authorList>
    </citation>
    <scope>NUCLEOTIDE SEQUENCE [LARGE SCALE GENOMIC DNA]</scope>
    <source>
        <strain evidence="2 3">IZ6</strain>
    </source>
</reference>
<evidence type="ECO:0000313" key="2">
    <source>
        <dbReference type="EMBL" id="BCJ91624.1"/>
    </source>
</evidence>
<accession>A0A6S6QME4</accession>
<evidence type="ECO:0008006" key="4">
    <source>
        <dbReference type="Google" id="ProtNLM"/>
    </source>
</evidence>
<organism evidence="2 3">
    <name type="scientific">Terrihabitans soli</name>
    <dbReference type="NCBI Taxonomy" id="708113"/>
    <lineage>
        <taxon>Bacteria</taxon>
        <taxon>Pseudomonadati</taxon>
        <taxon>Pseudomonadota</taxon>
        <taxon>Alphaproteobacteria</taxon>
        <taxon>Hyphomicrobiales</taxon>
        <taxon>Terrihabitans</taxon>
    </lineage>
</organism>
<name>A0A6S6QME4_9HYPH</name>
<dbReference type="KEGG" id="tso:IZ6_23590"/>